<dbReference type="GO" id="GO:0005886">
    <property type="term" value="C:plasma membrane"/>
    <property type="evidence" value="ECO:0007669"/>
    <property type="project" value="TreeGrafter"/>
</dbReference>
<dbReference type="InterPro" id="IPR014032">
    <property type="entry name" value="Peptidase_A24A_bac"/>
</dbReference>
<dbReference type="PANTHER" id="PTHR30487">
    <property type="entry name" value="TYPE 4 PREPILIN-LIKE PROTEINS LEADER PEPTIDE-PROCESSING ENZYME"/>
    <property type="match status" value="1"/>
</dbReference>
<evidence type="ECO:0000256" key="3">
    <source>
        <dbReference type="SAM" id="Phobius"/>
    </source>
</evidence>
<feature type="transmembrane region" description="Helical" evidence="3">
    <location>
        <begin position="128"/>
        <end position="146"/>
    </location>
</feature>
<feature type="domain" description="Prepilin type IV endopeptidase peptidase" evidence="4">
    <location>
        <begin position="2"/>
        <end position="110"/>
    </location>
</feature>
<keyword evidence="5" id="KW-0489">Methyltransferase</keyword>
<keyword evidence="3" id="KW-0472">Membrane</keyword>
<protein>
    <submittedName>
        <fullName evidence="5">Leader peptidase (Prepilin peptidase) / N-methyltransferase</fullName>
    </submittedName>
</protein>
<dbReference type="GO" id="GO:0032259">
    <property type="term" value="P:methylation"/>
    <property type="evidence" value="ECO:0007669"/>
    <property type="project" value="UniProtKB-KW"/>
</dbReference>
<gene>
    <name evidence="5" type="ORF">SAMN06295916_0708</name>
</gene>
<accession>A0A212T9S1</accession>
<dbReference type="Proteomes" id="UP000197215">
    <property type="component" value="Unassembled WGS sequence"/>
</dbReference>
<keyword evidence="3" id="KW-0812">Transmembrane</keyword>
<dbReference type="GO" id="GO:0006465">
    <property type="term" value="P:signal peptide processing"/>
    <property type="evidence" value="ECO:0007669"/>
    <property type="project" value="TreeGrafter"/>
</dbReference>
<evidence type="ECO:0000313" key="6">
    <source>
        <dbReference type="Proteomes" id="UP000197215"/>
    </source>
</evidence>
<evidence type="ECO:0000259" key="4">
    <source>
        <dbReference type="Pfam" id="PF01478"/>
    </source>
</evidence>
<evidence type="ECO:0000256" key="2">
    <source>
        <dbReference type="RuleBase" id="RU003793"/>
    </source>
</evidence>
<proteinExistence type="inferred from homology"/>
<dbReference type="GO" id="GO:0004190">
    <property type="term" value="F:aspartic-type endopeptidase activity"/>
    <property type="evidence" value="ECO:0007669"/>
    <property type="project" value="InterPro"/>
</dbReference>
<name>A0A212T9S1_9BURK</name>
<evidence type="ECO:0000256" key="1">
    <source>
        <dbReference type="ARBA" id="ARBA00005801"/>
    </source>
</evidence>
<sequence>MIVLVVLLVALAWIDFKTFQLPDPLTISLAAYGLIANGILGLGWTDTPSALIGCVSGYLSLYLLNLAYIKIKKMHGIGMGDAKLLAGLGACFGWQSLPYILIIASITGLLGGYIWLKVHQQDSSHVFPFGPFIALGGIITLIWLILNAPLNHLSMY</sequence>
<keyword evidence="5" id="KW-0808">Transferase</keyword>
<dbReference type="InterPro" id="IPR000045">
    <property type="entry name" value="Prepilin_IV_endopep_pep"/>
</dbReference>
<feature type="transmembrane region" description="Helical" evidence="3">
    <location>
        <begin position="97"/>
        <end position="116"/>
    </location>
</feature>
<dbReference type="PRINTS" id="PR00864">
    <property type="entry name" value="PREPILNPTASE"/>
</dbReference>
<evidence type="ECO:0000313" key="5">
    <source>
        <dbReference type="EMBL" id="SNC62591.1"/>
    </source>
</evidence>
<reference evidence="5 6" key="1">
    <citation type="submission" date="2017-06" db="EMBL/GenBank/DDBJ databases">
        <authorList>
            <person name="Kim H.J."/>
            <person name="Triplett B.A."/>
        </authorList>
    </citation>
    <scope>NUCLEOTIDE SEQUENCE [LARGE SCALE GENOMIC DNA]</scope>
    <source>
        <strain evidence="5 6">MWH-VicM1</strain>
    </source>
</reference>
<dbReference type="AlphaFoldDB" id="A0A212T9S1"/>
<dbReference type="EMBL" id="FYEX01000001">
    <property type="protein sequence ID" value="SNC62591.1"/>
    <property type="molecule type" value="Genomic_DNA"/>
</dbReference>
<dbReference type="PANTHER" id="PTHR30487:SF0">
    <property type="entry name" value="PREPILIN LEADER PEPTIDASE_N-METHYLTRANSFERASE-RELATED"/>
    <property type="match status" value="1"/>
</dbReference>
<keyword evidence="3" id="KW-1133">Transmembrane helix</keyword>
<dbReference type="InterPro" id="IPR050882">
    <property type="entry name" value="Prepilin_peptidase/N-MTase"/>
</dbReference>
<dbReference type="GO" id="GO:0008168">
    <property type="term" value="F:methyltransferase activity"/>
    <property type="evidence" value="ECO:0007669"/>
    <property type="project" value="UniProtKB-KW"/>
</dbReference>
<organism evidence="5 6">
    <name type="scientific">Polynucleobacter victoriensis</name>
    <dbReference type="NCBI Taxonomy" id="2049319"/>
    <lineage>
        <taxon>Bacteria</taxon>
        <taxon>Pseudomonadati</taxon>
        <taxon>Pseudomonadota</taxon>
        <taxon>Betaproteobacteria</taxon>
        <taxon>Burkholderiales</taxon>
        <taxon>Burkholderiaceae</taxon>
        <taxon>Polynucleobacter</taxon>
    </lineage>
</organism>
<comment type="similarity">
    <text evidence="1 2">Belongs to the peptidase A24 family.</text>
</comment>
<feature type="transmembrane region" description="Helical" evidence="3">
    <location>
        <begin position="50"/>
        <end position="69"/>
    </location>
</feature>
<dbReference type="Pfam" id="PF01478">
    <property type="entry name" value="Peptidase_A24"/>
    <property type="match status" value="1"/>
</dbReference>
<dbReference type="Gene3D" id="1.20.120.1220">
    <property type="match status" value="1"/>
</dbReference>
<keyword evidence="6" id="KW-1185">Reference proteome</keyword>